<reference evidence="7 8" key="1">
    <citation type="submission" date="2015-09" db="EMBL/GenBank/DDBJ databases">
        <authorList>
            <consortium name="Pathogen Informatics"/>
        </authorList>
    </citation>
    <scope>NUCLEOTIDE SEQUENCE [LARGE SCALE GENOMIC DNA]</scope>
    <source>
        <strain evidence="7 8">2789STDY5608828</strain>
    </source>
</reference>
<dbReference type="Gene3D" id="3.40.50.2000">
    <property type="entry name" value="Glycogen Phosphorylase B"/>
    <property type="match status" value="1"/>
</dbReference>
<feature type="domain" description="Diacylglycerol glucosyltransferase N-terminal" evidence="6">
    <location>
        <begin position="15"/>
        <end position="180"/>
    </location>
</feature>
<accession>A0A173W9D9</accession>
<gene>
    <name evidence="7" type="primary">ugtP</name>
    <name evidence="7" type="ORF">ERS852385_00131</name>
</gene>
<evidence type="ECO:0000313" key="8">
    <source>
        <dbReference type="Proteomes" id="UP000095546"/>
    </source>
</evidence>
<evidence type="ECO:0000259" key="5">
    <source>
        <dbReference type="Pfam" id="PF04101"/>
    </source>
</evidence>
<dbReference type="Pfam" id="PF04101">
    <property type="entry name" value="Glyco_tran_28_C"/>
    <property type="match status" value="1"/>
</dbReference>
<keyword evidence="3 7" id="KW-0328">Glycosyltransferase</keyword>
<name>A0A173W9D9_9FIRM</name>
<proteinExistence type="inferred from homology"/>
<dbReference type="InterPro" id="IPR050519">
    <property type="entry name" value="Glycosyltransf_28_UgtP"/>
</dbReference>
<comment type="similarity">
    <text evidence="2">Belongs to the glycosyltransferase 28 family.</text>
</comment>
<dbReference type="Proteomes" id="UP000095546">
    <property type="component" value="Unassembled WGS sequence"/>
</dbReference>
<evidence type="ECO:0000256" key="3">
    <source>
        <dbReference type="ARBA" id="ARBA00022676"/>
    </source>
</evidence>
<dbReference type="PANTHER" id="PTHR43025">
    <property type="entry name" value="MONOGALACTOSYLDIACYLGLYCEROL SYNTHASE"/>
    <property type="match status" value="1"/>
</dbReference>
<feature type="domain" description="Glycosyl transferase family 28 C-terminal" evidence="5">
    <location>
        <begin position="219"/>
        <end position="351"/>
    </location>
</feature>
<dbReference type="GO" id="GO:0016020">
    <property type="term" value="C:membrane"/>
    <property type="evidence" value="ECO:0007669"/>
    <property type="project" value="UniProtKB-SubCell"/>
</dbReference>
<dbReference type="GO" id="GO:0016758">
    <property type="term" value="F:hexosyltransferase activity"/>
    <property type="evidence" value="ECO:0007669"/>
    <property type="project" value="InterPro"/>
</dbReference>
<evidence type="ECO:0000313" key="7">
    <source>
        <dbReference type="EMBL" id="CUN36071.1"/>
    </source>
</evidence>
<dbReference type="Pfam" id="PF06925">
    <property type="entry name" value="MGDG_synth"/>
    <property type="match status" value="1"/>
</dbReference>
<evidence type="ECO:0000256" key="1">
    <source>
        <dbReference type="ARBA" id="ARBA00004370"/>
    </source>
</evidence>
<evidence type="ECO:0000256" key="4">
    <source>
        <dbReference type="ARBA" id="ARBA00022679"/>
    </source>
</evidence>
<dbReference type="AlphaFoldDB" id="A0A173W9D9"/>
<evidence type="ECO:0000256" key="2">
    <source>
        <dbReference type="ARBA" id="ARBA00006962"/>
    </source>
</evidence>
<protein>
    <submittedName>
        <fullName evidence="7">Processive diacylglycerol glucosyltransferase</fullName>
        <ecNumber evidence="7">2.4.1.-</ecNumber>
    </submittedName>
</protein>
<dbReference type="InterPro" id="IPR007235">
    <property type="entry name" value="Glyco_trans_28_C"/>
</dbReference>
<dbReference type="RefSeq" id="WP_036373859.1">
    <property type="nucleotide sequence ID" value="NZ_CABIWZ010000001.1"/>
</dbReference>
<dbReference type="EC" id="2.4.1.-" evidence="7"/>
<comment type="subcellular location">
    <subcellularLocation>
        <location evidence="1">Membrane</location>
    </subcellularLocation>
</comment>
<sequence length="373" mass="41568">MHKILILTASIGSGHIKAAEAIETELRRLLPDAEITTVDFMARRISRIHWFMKEFYLAMLAFVPNLYDVFYKLSGGSSGGTLVQNAFAWIMMPVMKRLVRRYEPDLVLCTHPFPEGAASLLRRRQQESYRLATVMTDYSLHQIWLYPAVDRYYMATEEMRMGMISHGFAVNTLEVPGIPVASVLQEMKDKATVRRALAIPEGQPAVLLMGGGLGLGGIESNLRDLEEIEARLTILVVAGRNQRLMERVQDMADASHHQVLVWGYTDQVHFLMRAADLLITKPGALTISEAFVLGLPMLLHDPIPGPETENAIYATQHGAAVWLHPREDLARSVRKLLDGDSLAAMSRAAVSCARPDAAPSIAEDLKDLLLRRS</sequence>
<dbReference type="GO" id="GO:0009247">
    <property type="term" value="P:glycolipid biosynthetic process"/>
    <property type="evidence" value="ECO:0007669"/>
    <property type="project" value="InterPro"/>
</dbReference>
<keyword evidence="4 7" id="KW-0808">Transferase</keyword>
<dbReference type="OrthoDB" id="9815663at2"/>
<organism evidence="7 8">
    <name type="scientific">Mitsuokella jalaludinii</name>
    <dbReference type="NCBI Taxonomy" id="187979"/>
    <lineage>
        <taxon>Bacteria</taxon>
        <taxon>Bacillati</taxon>
        <taxon>Bacillota</taxon>
        <taxon>Negativicutes</taxon>
        <taxon>Selenomonadales</taxon>
        <taxon>Selenomonadaceae</taxon>
        <taxon>Mitsuokella</taxon>
    </lineage>
</organism>
<keyword evidence="8" id="KW-1185">Reference proteome</keyword>
<dbReference type="InterPro" id="IPR009695">
    <property type="entry name" value="Diacylglyc_glucosyltr_N"/>
</dbReference>
<dbReference type="PANTHER" id="PTHR43025:SF3">
    <property type="entry name" value="MONOGALACTOSYLDIACYLGLYCEROL SYNTHASE 1, CHLOROPLASTIC"/>
    <property type="match status" value="1"/>
</dbReference>
<dbReference type="SUPFAM" id="SSF53756">
    <property type="entry name" value="UDP-Glycosyltransferase/glycogen phosphorylase"/>
    <property type="match status" value="1"/>
</dbReference>
<dbReference type="STRING" id="187979.ERS852385_00131"/>
<dbReference type="eggNOG" id="COG0707">
    <property type="taxonomic scope" value="Bacteria"/>
</dbReference>
<dbReference type="EMBL" id="CYYU01000001">
    <property type="protein sequence ID" value="CUN36071.1"/>
    <property type="molecule type" value="Genomic_DNA"/>
</dbReference>
<evidence type="ECO:0000259" key="6">
    <source>
        <dbReference type="Pfam" id="PF06925"/>
    </source>
</evidence>